<dbReference type="OrthoDB" id="8100830at2"/>
<evidence type="ECO:0008006" key="4">
    <source>
        <dbReference type="Google" id="ProtNLM"/>
    </source>
</evidence>
<dbReference type="EMBL" id="LT670844">
    <property type="protein sequence ID" value="SHL81273.1"/>
    <property type="molecule type" value="Genomic_DNA"/>
</dbReference>
<evidence type="ECO:0000256" key="1">
    <source>
        <dbReference type="SAM" id="MobiDB-lite"/>
    </source>
</evidence>
<proteinExistence type="predicted"/>
<dbReference type="Proteomes" id="UP000189935">
    <property type="component" value="Chromosome I"/>
</dbReference>
<accession>A0A1M7DPG4</accession>
<organism evidence="2 3">
    <name type="scientific">Bradyrhizobium lablabi</name>
    <dbReference type="NCBI Taxonomy" id="722472"/>
    <lineage>
        <taxon>Bacteria</taxon>
        <taxon>Pseudomonadati</taxon>
        <taxon>Pseudomonadota</taxon>
        <taxon>Alphaproteobacteria</taxon>
        <taxon>Hyphomicrobiales</taxon>
        <taxon>Nitrobacteraceae</taxon>
        <taxon>Bradyrhizobium</taxon>
    </lineage>
</organism>
<feature type="region of interest" description="Disordered" evidence="1">
    <location>
        <begin position="125"/>
        <end position="208"/>
    </location>
</feature>
<feature type="compositionally biased region" description="Polar residues" evidence="1">
    <location>
        <begin position="136"/>
        <end position="146"/>
    </location>
</feature>
<dbReference type="Pfam" id="PF11748">
    <property type="entry name" value="DUF3306"/>
    <property type="match status" value="1"/>
</dbReference>
<reference evidence="2 3" key="1">
    <citation type="submission" date="2016-11" db="EMBL/GenBank/DDBJ databases">
        <authorList>
            <person name="Jaros S."/>
            <person name="Januszkiewicz K."/>
            <person name="Wedrychowicz H."/>
        </authorList>
    </citation>
    <scope>NUCLEOTIDE SEQUENCE [LARGE SCALE GENOMIC DNA]</scope>
    <source>
        <strain evidence="2 3">GAS499</strain>
    </source>
</reference>
<gene>
    <name evidence="2" type="ORF">SAMN05444159_6882</name>
</gene>
<sequence>MTEPANFLLRWARLKRESDAGRAEPSASPQTDAAADEAFDLASLPSIEAITAGTDIRGFLQSCVPAELTRAALRQAWASDPAIRDFIGIAENQWDFNDPDALPGFGPLSAKEGAPALLAQALGTRDEPAEMASEMPISTEQSLSATTDHKPAVFDQTVQQTFDVPASSSDVRSVSNDGSGGDKTAESDRVTERGDLPRIHRHGSALPR</sequence>
<evidence type="ECO:0000313" key="3">
    <source>
        <dbReference type="Proteomes" id="UP000189935"/>
    </source>
</evidence>
<protein>
    <recommendedName>
        <fullName evidence="4">DUF3306 domain-containing protein</fullName>
    </recommendedName>
</protein>
<dbReference type="InterPro" id="IPR021735">
    <property type="entry name" value="DUF3306"/>
</dbReference>
<feature type="compositionally biased region" description="Polar residues" evidence="1">
    <location>
        <begin position="156"/>
        <end position="177"/>
    </location>
</feature>
<feature type="compositionally biased region" description="Basic and acidic residues" evidence="1">
    <location>
        <begin position="183"/>
        <end position="198"/>
    </location>
</feature>
<feature type="compositionally biased region" description="Basic residues" evidence="1">
    <location>
        <begin position="199"/>
        <end position="208"/>
    </location>
</feature>
<evidence type="ECO:0000313" key="2">
    <source>
        <dbReference type="EMBL" id="SHL81273.1"/>
    </source>
</evidence>
<name>A0A1M7DPG4_9BRAD</name>
<dbReference type="AlphaFoldDB" id="A0A1M7DPG4"/>